<feature type="compositionally biased region" description="Polar residues" evidence="1">
    <location>
        <begin position="155"/>
        <end position="170"/>
    </location>
</feature>
<dbReference type="EMBL" id="FN657989">
    <property type="protein sequence ID" value="CBY43239.1"/>
    <property type="molecule type" value="Genomic_DNA"/>
</dbReference>
<proteinExistence type="predicted"/>
<reference evidence="3" key="1">
    <citation type="journal article" date="2010" name="Science">
        <title>Plasticity of animal genome architecture unmasked by rapid evolution of a pelagic tunicate.</title>
        <authorList>
            <person name="Denoeud F."/>
            <person name="Henriet S."/>
            <person name="Mungpakdee S."/>
            <person name="Aury J.M."/>
            <person name="Da Silva C."/>
            <person name="Brinkmann H."/>
            <person name="Mikhaleva J."/>
            <person name="Olsen L.C."/>
            <person name="Jubin C."/>
            <person name="Canestro C."/>
            <person name="Bouquet J.M."/>
            <person name="Danks G."/>
            <person name="Poulain J."/>
            <person name="Campsteijn C."/>
            <person name="Adamski M."/>
            <person name="Cross I."/>
            <person name="Yadetie F."/>
            <person name="Muffato M."/>
            <person name="Louis A."/>
            <person name="Butcher S."/>
            <person name="Tsagkogeorga G."/>
            <person name="Konrad A."/>
            <person name="Singh S."/>
            <person name="Jensen M.F."/>
            <person name="Cong E.H."/>
            <person name="Eikeseth-Otteraa H."/>
            <person name="Noel B."/>
            <person name="Anthouard V."/>
            <person name="Porcel B.M."/>
            <person name="Kachouri-Lafond R."/>
            <person name="Nishino A."/>
            <person name="Ugolini M."/>
            <person name="Chourrout P."/>
            <person name="Nishida H."/>
            <person name="Aasland R."/>
            <person name="Huzurbazar S."/>
            <person name="Westhof E."/>
            <person name="Delsuc F."/>
            <person name="Lehrach H."/>
            <person name="Reinhardt R."/>
            <person name="Weissenbach J."/>
            <person name="Roy S.W."/>
            <person name="Artiguenave F."/>
            <person name="Postlethwait J.H."/>
            <person name="Manak J.R."/>
            <person name="Thompson E.M."/>
            <person name="Jaillon O."/>
            <person name="Du Pasquier L."/>
            <person name="Boudinot P."/>
            <person name="Liberles D.A."/>
            <person name="Volff J.N."/>
            <person name="Philippe H."/>
            <person name="Lenhard B."/>
            <person name="Roest Crollius H."/>
            <person name="Wincker P."/>
            <person name="Chourrout D."/>
        </authorList>
    </citation>
    <scope>NUCLEOTIDE SEQUENCE [LARGE SCALE GENOMIC DNA]</scope>
</reference>
<evidence type="ECO:0008006" key="4">
    <source>
        <dbReference type="Google" id="ProtNLM"/>
    </source>
</evidence>
<name>E4Z6B1_OIKDI</name>
<accession>E4Z6B1</accession>
<feature type="signal peptide" evidence="2">
    <location>
        <begin position="1"/>
        <end position="21"/>
    </location>
</feature>
<feature type="non-terminal residue" evidence="3">
    <location>
        <position position="1"/>
    </location>
</feature>
<feature type="chain" id="PRO_5003193988" description="Sushi domain-containing protein" evidence="2">
    <location>
        <begin position="22"/>
        <end position="343"/>
    </location>
</feature>
<protein>
    <recommendedName>
        <fullName evidence="4">Sushi domain-containing protein</fullName>
    </recommendedName>
</protein>
<dbReference type="Proteomes" id="UP000011014">
    <property type="component" value="Unassembled WGS sequence"/>
</dbReference>
<feature type="region of interest" description="Disordered" evidence="1">
    <location>
        <begin position="81"/>
        <end position="170"/>
    </location>
</feature>
<feature type="compositionally biased region" description="Basic and acidic residues" evidence="1">
    <location>
        <begin position="145"/>
        <end position="154"/>
    </location>
</feature>
<organism evidence="3">
    <name type="scientific">Oikopleura dioica</name>
    <name type="common">Tunicate</name>
    <dbReference type="NCBI Taxonomy" id="34765"/>
    <lineage>
        <taxon>Eukaryota</taxon>
        <taxon>Metazoa</taxon>
        <taxon>Chordata</taxon>
        <taxon>Tunicata</taxon>
        <taxon>Appendicularia</taxon>
        <taxon>Copelata</taxon>
        <taxon>Oikopleuridae</taxon>
        <taxon>Oikopleura</taxon>
    </lineage>
</organism>
<feature type="compositionally biased region" description="Low complexity" evidence="1">
    <location>
        <begin position="103"/>
        <end position="126"/>
    </location>
</feature>
<evidence type="ECO:0000313" key="3">
    <source>
        <dbReference type="EMBL" id="CBY43239.1"/>
    </source>
</evidence>
<sequence length="343" mass="39528">TICKMKCSFFLCFVLIHLSESWTRQEREQRRAQRRKNKKMKQDNKAASLGYNDSNELIHSNKEGQISPFLQYVYGIKTTTKKTTSTTTSTTTKEETTTDETTTEQTTTSAQTTTVPTTTSGVETTTADIRDLTPAERKKRRKAQRLKDKLEREQAYTSRPKTTKKPYNNLSDTLNDVQNIIFSAIWKNKFSSNSFVLPPMPEFPVTTEDPSFGARIILPRIQQDEFNVPNKETLDLIVNFEESNSNRFNRRREFETSALPKCNGEQLQLNLECEGCKVGFPKIDLCARFSREEKIQEESEFKCKIDCGPGFKIAEGFNKVKCTKEKWKHLKQDVTEKTCVPIY</sequence>
<feature type="compositionally biased region" description="Low complexity" evidence="1">
    <location>
        <begin position="81"/>
        <end position="91"/>
    </location>
</feature>
<evidence type="ECO:0000256" key="1">
    <source>
        <dbReference type="SAM" id="MobiDB-lite"/>
    </source>
</evidence>
<keyword evidence="2" id="KW-0732">Signal</keyword>
<feature type="region of interest" description="Disordered" evidence="1">
    <location>
        <begin position="23"/>
        <end position="53"/>
    </location>
</feature>
<evidence type="ECO:0000256" key="2">
    <source>
        <dbReference type="SAM" id="SignalP"/>
    </source>
</evidence>
<gene>
    <name evidence="3" type="ORF">GSOID_T00027817001</name>
</gene>
<dbReference type="AlphaFoldDB" id="E4Z6B1"/>